<reference evidence="8" key="2">
    <citation type="journal article" date="2022" name="Int. J. Mol. Sci.">
        <title>Phenotypic and genotypic virulence characterisation of Staphylococcus pettenkoferi strains isolated from human bloodstream and diabetic foot infections.</title>
        <authorList>
            <person name="Magnan C."/>
        </authorList>
    </citation>
    <scope>NUCLEOTIDE SEQUENCE</scope>
    <source>
        <strain evidence="8">NSP020P</strain>
    </source>
</reference>
<sequence>MEHLNNIGEAVVNIVTASENADGAGIAKGVINIVTNAGGIIEDIVHMFVG</sequence>
<proteinExistence type="inferred from homology"/>
<dbReference type="RefSeq" id="WP_002472077.1">
    <property type="nucleotide sequence ID" value="NZ_JALCYB010000003.1"/>
</dbReference>
<keyword evidence="4" id="KW-0800">Toxin</keyword>
<dbReference type="GO" id="GO:0090729">
    <property type="term" value="F:toxin activity"/>
    <property type="evidence" value="ECO:0007669"/>
    <property type="project" value="UniProtKB-KW"/>
</dbReference>
<accession>A0A1Z3U1Z2</accession>
<evidence type="ECO:0000256" key="7">
    <source>
        <dbReference type="ARBA" id="ARBA00023026"/>
    </source>
</evidence>
<dbReference type="KEGG" id="spet:CEP67_07680"/>
<dbReference type="GO" id="GO:0005576">
    <property type="term" value="C:extracellular region"/>
    <property type="evidence" value="ECO:0007669"/>
    <property type="project" value="UniProtKB-SubCell"/>
</dbReference>
<keyword evidence="7" id="KW-0843">Virulence</keyword>
<comment type="subcellular location">
    <subcellularLocation>
        <location evidence="1">Secreted</location>
    </subcellularLocation>
</comment>
<evidence type="ECO:0000256" key="4">
    <source>
        <dbReference type="ARBA" id="ARBA00022656"/>
    </source>
</evidence>
<name>A0A1Z3U1Z2_9STAP</name>
<reference evidence="9 10" key="1">
    <citation type="submission" date="2017-09" db="EMBL/GenBank/DDBJ databases">
        <title>Bacterial strain isolated from the female urinary microbiota.</title>
        <authorList>
            <person name="Thomas-White K."/>
            <person name="Kumar N."/>
            <person name="Forster S."/>
            <person name="Putonti C."/>
            <person name="Lawley T."/>
            <person name="Wolfe A.J."/>
        </authorList>
    </citation>
    <scope>NUCLEOTIDE SEQUENCE [LARGE SCALE GENOMIC DNA]</scope>
    <source>
        <strain evidence="9 10">UMB0834</strain>
    </source>
</reference>
<dbReference type="AlphaFoldDB" id="A0A1Z3U1Z2"/>
<evidence type="ECO:0000313" key="10">
    <source>
        <dbReference type="Proteomes" id="UP000235748"/>
    </source>
</evidence>
<dbReference type="Proteomes" id="UP000235748">
    <property type="component" value="Unassembled WGS sequence"/>
</dbReference>
<evidence type="ECO:0000256" key="5">
    <source>
        <dbReference type="ARBA" id="ARBA00022735"/>
    </source>
</evidence>
<comment type="caution">
    <text evidence="9">The sequence shown here is derived from an EMBL/GenBank/DDBJ whole genome shotgun (WGS) entry which is preliminary data.</text>
</comment>
<dbReference type="GeneID" id="98298647"/>
<evidence type="ECO:0000256" key="1">
    <source>
        <dbReference type="ARBA" id="ARBA00004613"/>
    </source>
</evidence>
<evidence type="ECO:0000256" key="3">
    <source>
        <dbReference type="ARBA" id="ARBA00022525"/>
    </source>
</evidence>
<keyword evidence="6" id="KW-0204">Cytolysis</keyword>
<comment type="similarity">
    <text evidence="2">Belongs to the staphylococcal hemolytic protein family.</text>
</comment>
<dbReference type="Proteomes" id="UP001081438">
    <property type="component" value="Unassembled WGS sequence"/>
</dbReference>
<evidence type="ECO:0000313" key="9">
    <source>
        <dbReference type="EMBL" id="PMC18994.1"/>
    </source>
</evidence>
<evidence type="ECO:0000256" key="2">
    <source>
        <dbReference type="ARBA" id="ARBA00006367"/>
    </source>
</evidence>
<dbReference type="InterPro" id="IPR008846">
    <property type="entry name" value="PSMbeta"/>
</dbReference>
<dbReference type="EMBL" id="JANSKX010000004">
    <property type="protein sequence ID" value="MCY1593896.1"/>
    <property type="molecule type" value="Genomic_DNA"/>
</dbReference>
<evidence type="ECO:0000313" key="8">
    <source>
        <dbReference type="EMBL" id="MCY1593896.1"/>
    </source>
</evidence>
<gene>
    <name evidence="9" type="ORF">CJ235_06925</name>
    <name evidence="8" type="ORF">NW112_01415</name>
</gene>
<keyword evidence="3" id="KW-0964">Secreted</keyword>
<dbReference type="Pfam" id="PF05480">
    <property type="entry name" value="PSMbeta"/>
    <property type="match status" value="1"/>
</dbReference>
<keyword evidence="5" id="KW-0354">Hemolysis</keyword>
<dbReference type="GO" id="GO:0031640">
    <property type="term" value="P:killing of cells of another organism"/>
    <property type="evidence" value="ECO:0007669"/>
    <property type="project" value="UniProtKB-KW"/>
</dbReference>
<protein>
    <submittedName>
        <fullName evidence="9">Beta-class phenol-soluble modulin</fullName>
    </submittedName>
</protein>
<dbReference type="EMBL" id="PNGG01000003">
    <property type="protein sequence ID" value="PMC18994.1"/>
    <property type="molecule type" value="Genomic_DNA"/>
</dbReference>
<evidence type="ECO:0000256" key="6">
    <source>
        <dbReference type="ARBA" id="ARBA00022852"/>
    </source>
</evidence>
<organism evidence="9 10">
    <name type="scientific">Staphylococcus pettenkoferi</name>
    <dbReference type="NCBI Taxonomy" id="170573"/>
    <lineage>
        <taxon>Bacteria</taxon>
        <taxon>Bacillati</taxon>
        <taxon>Bacillota</taxon>
        <taxon>Bacilli</taxon>
        <taxon>Bacillales</taxon>
        <taxon>Staphylococcaceae</taxon>
        <taxon>Staphylococcus</taxon>
    </lineage>
</organism>